<dbReference type="EMBL" id="AP022612">
    <property type="protein sequence ID" value="BBZ34557.1"/>
    <property type="molecule type" value="Genomic_DNA"/>
</dbReference>
<dbReference type="AlphaFoldDB" id="A0A7I7XZ29"/>
<reference evidence="5" key="1">
    <citation type="journal article" date="2019" name="Emerg. Microbes Infect.">
        <title>Comprehensive subspecies identification of 175 nontuberculous mycobacteria species based on 7547 genomic profiles.</title>
        <authorList>
            <person name="Matsumoto Y."/>
            <person name="Kinjo T."/>
            <person name="Motooka D."/>
            <person name="Nabeya D."/>
            <person name="Jung N."/>
            <person name="Uechi K."/>
            <person name="Horii T."/>
            <person name="Iida T."/>
            <person name="Fujita J."/>
            <person name="Nakamura S."/>
        </authorList>
    </citation>
    <scope>NUCLEOTIDE SEQUENCE [LARGE SCALE GENOMIC DNA]</scope>
    <source>
        <strain evidence="5">JCM 13671</strain>
    </source>
</reference>
<organism evidence="5 6">
    <name type="scientific">Mycolicibacterium confluentis</name>
    <dbReference type="NCBI Taxonomy" id="28047"/>
    <lineage>
        <taxon>Bacteria</taxon>
        <taxon>Bacillati</taxon>
        <taxon>Actinomycetota</taxon>
        <taxon>Actinomycetes</taxon>
        <taxon>Mycobacteriales</taxon>
        <taxon>Mycobacteriaceae</taxon>
        <taxon>Mycolicibacterium</taxon>
    </lineage>
</organism>
<protein>
    <submittedName>
        <fullName evidence="5">Uncharacterized protein</fullName>
    </submittedName>
</protein>
<feature type="transmembrane region" description="Helical" evidence="4">
    <location>
        <begin position="36"/>
        <end position="56"/>
    </location>
</feature>
<keyword evidence="2 4" id="KW-0472">Membrane</keyword>
<comment type="subcellular location">
    <subcellularLocation>
        <location evidence="1">Membrane</location>
    </subcellularLocation>
</comment>
<dbReference type="PANTHER" id="PTHR37042">
    <property type="entry name" value="OUTER MEMBRANE PROTEIN RV1973"/>
    <property type="match status" value="1"/>
</dbReference>
<evidence type="ECO:0000256" key="1">
    <source>
        <dbReference type="ARBA" id="ARBA00004370"/>
    </source>
</evidence>
<keyword evidence="4" id="KW-0812">Transmembrane</keyword>
<sequence length="190" mass="20168">MTVLESEATETEAPEAEVTETEAIETEDKPRNRGHVLVCVVLPLAVLAMALGVGYLKWQANSVSVSQGVAAQAVVAATEGAGAMLSYRADHVQEDLTAATQRMTGDFRNEYTTLINDLVIPGAEQKRISAVATVPAAALLSADADRAQVLVYVNQTTTVGADPPTDTRSSARVDLEKVGDRWLISGFEPL</sequence>
<dbReference type="GO" id="GO:0016020">
    <property type="term" value="C:membrane"/>
    <property type="evidence" value="ECO:0007669"/>
    <property type="project" value="UniProtKB-SubCell"/>
</dbReference>
<evidence type="ECO:0000256" key="2">
    <source>
        <dbReference type="ARBA" id="ARBA00023136"/>
    </source>
</evidence>
<keyword evidence="4" id="KW-1133">Transmembrane helix</keyword>
<feature type="region of interest" description="Disordered" evidence="3">
    <location>
        <begin position="1"/>
        <end position="28"/>
    </location>
</feature>
<evidence type="ECO:0000256" key="3">
    <source>
        <dbReference type="SAM" id="MobiDB-lite"/>
    </source>
</evidence>
<keyword evidence="6" id="KW-1185">Reference proteome</keyword>
<feature type="compositionally biased region" description="Acidic residues" evidence="3">
    <location>
        <begin position="7"/>
        <end position="25"/>
    </location>
</feature>
<dbReference type="RefSeq" id="WP_085148132.1">
    <property type="nucleotide sequence ID" value="NZ_AP022612.1"/>
</dbReference>
<evidence type="ECO:0000256" key="4">
    <source>
        <dbReference type="SAM" id="Phobius"/>
    </source>
</evidence>
<dbReference type="OrthoDB" id="3536396at2"/>
<gene>
    <name evidence="5" type="ORF">MCNF_31620</name>
</gene>
<evidence type="ECO:0000313" key="6">
    <source>
        <dbReference type="Proteomes" id="UP000466931"/>
    </source>
</evidence>
<proteinExistence type="predicted"/>
<name>A0A7I7XZ29_9MYCO</name>
<dbReference type="PANTHER" id="PTHR37042:SF4">
    <property type="entry name" value="OUTER MEMBRANE PROTEIN RV1973"/>
    <property type="match status" value="1"/>
</dbReference>
<dbReference type="Proteomes" id="UP000466931">
    <property type="component" value="Chromosome"/>
</dbReference>
<reference evidence="5" key="2">
    <citation type="submission" date="2020-02" db="EMBL/GenBank/DDBJ databases">
        <authorList>
            <person name="Matsumoto Y."/>
            <person name="Motooka D."/>
            <person name="Nakamura S."/>
        </authorList>
    </citation>
    <scope>NUCLEOTIDE SEQUENCE</scope>
    <source>
        <strain evidence="5">JCM 13671</strain>
    </source>
</reference>
<accession>A0A7I7XZ29</accession>
<evidence type="ECO:0000313" key="5">
    <source>
        <dbReference type="EMBL" id="BBZ34557.1"/>
    </source>
</evidence>